<evidence type="ECO:0000256" key="8">
    <source>
        <dbReference type="ARBA" id="ARBA00022982"/>
    </source>
</evidence>
<keyword evidence="5" id="KW-0349">Heme</keyword>
<dbReference type="GO" id="GO:0009055">
    <property type="term" value="F:electron transfer activity"/>
    <property type="evidence" value="ECO:0007669"/>
    <property type="project" value="InterPro"/>
</dbReference>
<dbReference type="GO" id="GO:0022904">
    <property type="term" value="P:respiratory electron transport chain"/>
    <property type="evidence" value="ECO:0007669"/>
    <property type="project" value="InterPro"/>
</dbReference>
<keyword evidence="10" id="KW-0408">Iron</keyword>
<accession>A0A5R9H285</accession>
<feature type="transmembrane region" description="Helical" evidence="12">
    <location>
        <begin position="167"/>
        <end position="184"/>
    </location>
</feature>
<dbReference type="PRINTS" id="PR00161">
    <property type="entry name" value="NIHGNASECYTB"/>
</dbReference>
<dbReference type="InterPro" id="IPR016174">
    <property type="entry name" value="Di-haem_cyt_TM"/>
</dbReference>
<dbReference type="InterPro" id="IPR051542">
    <property type="entry name" value="Hydrogenase_cytochrome"/>
</dbReference>
<feature type="transmembrane region" description="Helical" evidence="12">
    <location>
        <begin position="20"/>
        <end position="38"/>
    </location>
</feature>
<evidence type="ECO:0000256" key="1">
    <source>
        <dbReference type="ARBA" id="ARBA00004651"/>
    </source>
</evidence>
<keyword evidence="4" id="KW-1003">Cell membrane</keyword>
<comment type="similarity">
    <text evidence="2">Belongs to the HupC/HyaC/HydC family.</text>
</comment>
<evidence type="ECO:0000256" key="4">
    <source>
        <dbReference type="ARBA" id="ARBA00022475"/>
    </source>
</evidence>
<evidence type="ECO:0000313" key="15">
    <source>
        <dbReference type="Proteomes" id="UP000308001"/>
    </source>
</evidence>
<dbReference type="Pfam" id="PF01292">
    <property type="entry name" value="Ni_hydr_CYTB"/>
    <property type="match status" value="1"/>
</dbReference>
<feature type="domain" description="Cytochrome b561 bacterial/Ni-hydrogenase" evidence="13">
    <location>
        <begin position="18"/>
        <end position="201"/>
    </location>
</feature>
<dbReference type="PANTHER" id="PTHR30485:SF0">
    <property type="entry name" value="NI_FE-HYDROGENASE 1 B-TYPE CYTOCHROME SUBUNIT-RELATED"/>
    <property type="match status" value="1"/>
</dbReference>
<dbReference type="GO" id="GO:0020037">
    <property type="term" value="F:heme binding"/>
    <property type="evidence" value="ECO:0007669"/>
    <property type="project" value="TreeGrafter"/>
</dbReference>
<feature type="transmembrane region" description="Helical" evidence="12">
    <location>
        <begin position="125"/>
        <end position="147"/>
    </location>
</feature>
<evidence type="ECO:0000256" key="9">
    <source>
        <dbReference type="ARBA" id="ARBA00022989"/>
    </source>
</evidence>
<dbReference type="OrthoDB" id="5615941at2"/>
<dbReference type="PANTHER" id="PTHR30485">
    <property type="entry name" value="NI/FE-HYDROGENASE 1 B-TYPE CYTOCHROME SUBUNIT"/>
    <property type="match status" value="1"/>
</dbReference>
<proteinExistence type="inferred from homology"/>
<evidence type="ECO:0000256" key="6">
    <source>
        <dbReference type="ARBA" id="ARBA00022692"/>
    </source>
</evidence>
<evidence type="ECO:0000259" key="13">
    <source>
        <dbReference type="Pfam" id="PF01292"/>
    </source>
</evidence>
<organism evidence="14 15">
    <name type="scientific">Aliarcobacter thereius</name>
    <dbReference type="NCBI Taxonomy" id="544718"/>
    <lineage>
        <taxon>Bacteria</taxon>
        <taxon>Pseudomonadati</taxon>
        <taxon>Campylobacterota</taxon>
        <taxon>Epsilonproteobacteria</taxon>
        <taxon>Campylobacterales</taxon>
        <taxon>Arcobacteraceae</taxon>
        <taxon>Aliarcobacter</taxon>
    </lineage>
</organism>
<keyword evidence="8" id="KW-0249">Electron transport</keyword>
<evidence type="ECO:0000256" key="12">
    <source>
        <dbReference type="SAM" id="Phobius"/>
    </source>
</evidence>
<keyword evidence="6 12" id="KW-0812">Transmembrane</keyword>
<dbReference type="Proteomes" id="UP000308001">
    <property type="component" value="Unassembled WGS sequence"/>
</dbReference>
<keyword evidence="11 12" id="KW-0472">Membrane</keyword>
<evidence type="ECO:0000256" key="2">
    <source>
        <dbReference type="ARBA" id="ARBA00008622"/>
    </source>
</evidence>
<dbReference type="AlphaFoldDB" id="A0A5R9H285"/>
<name>A0A5R9H285_9BACT</name>
<sequence>MIKEFILSSFLGDKSLNLRVWHWLSSITIVGLLFTYIFRLSWFDKNDLANIIVTKLSDFNIVISNDDAISLAKLIRADMWQWHYIFGFILVFLIIFRLFAFFILKEKNPIQKIKTTNNSHIKFVKLAHAIFYVVTIYVCISGILIFFREDLGLTKSSLSLVKDLHEYSFWFYLFFIFSHIIGVVKAENSTDKGLISEMFSGNK</sequence>
<feature type="transmembrane region" description="Helical" evidence="12">
    <location>
        <begin position="82"/>
        <end position="104"/>
    </location>
</feature>
<comment type="subcellular location">
    <subcellularLocation>
        <location evidence="1">Cell membrane</location>
        <topology evidence="1">Multi-pass membrane protein</topology>
    </subcellularLocation>
</comment>
<dbReference type="InterPro" id="IPR000516">
    <property type="entry name" value="Ni-dep_Hydgase_cyt-B"/>
</dbReference>
<gene>
    <name evidence="14" type="ORF">FE246_07305</name>
</gene>
<dbReference type="Gene3D" id="1.20.950.20">
    <property type="entry name" value="Transmembrane di-heme cytochromes, Chain C"/>
    <property type="match status" value="1"/>
</dbReference>
<evidence type="ECO:0000256" key="3">
    <source>
        <dbReference type="ARBA" id="ARBA00022448"/>
    </source>
</evidence>
<keyword evidence="9 12" id="KW-1133">Transmembrane helix</keyword>
<evidence type="ECO:0000313" key="14">
    <source>
        <dbReference type="EMBL" id="TLS71410.1"/>
    </source>
</evidence>
<evidence type="ECO:0000256" key="10">
    <source>
        <dbReference type="ARBA" id="ARBA00023004"/>
    </source>
</evidence>
<evidence type="ECO:0000256" key="11">
    <source>
        <dbReference type="ARBA" id="ARBA00023136"/>
    </source>
</evidence>
<reference evidence="14 15" key="1">
    <citation type="submission" date="2019-05" db="EMBL/GenBank/DDBJ databases">
        <title>Arcobacter cibarius and Arcobacter thereius providing challenges in identification an antibiotic susceptibility and Quinolone resistance.</title>
        <authorList>
            <person name="Busch A."/>
            <person name="Hanel I."/>
            <person name="Hotzel H."/>
            <person name="Tomaso H."/>
        </authorList>
    </citation>
    <scope>NUCLEOTIDE SEQUENCE [LARGE SCALE GENOMIC DNA]</scope>
    <source>
        <strain evidence="14 15">17CS1191_2</strain>
    </source>
</reference>
<evidence type="ECO:0000256" key="7">
    <source>
        <dbReference type="ARBA" id="ARBA00022723"/>
    </source>
</evidence>
<dbReference type="GO" id="GO:0005506">
    <property type="term" value="F:iron ion binding"/>
    <property type="evidence" value="ECO:0007669"/>
    <property type="project" value="InterPro"/>
</dbReference>
<evidence type="ECO:0000256" key="5">
    <source>
        <dbReference type="ARBA" id="ARBA00022617"/>
    </source>
</evidence>
<dbReference type="EMBL" id="VBUF01000004">
    <property type="protein sequence ID" value="TLS71410.1"/>
    <property type="molecule type" value="Genomic_DNA"/>
</dbReference>
<comment type="caution">
    <text evidence="14">The sequence shown here is derived from an EMBL/GenBank/DDBJ whole genome shotgun (WGS) entry which is preliminary data.</text>
</comment>
<dbReference type="InterPro" id="IPR011577">
    <property type="entry name" value="Cyt_b561_bac/Ni-Hgenase"/>
</dbReference>
<protein>
    <submittedName>
        <fullName evidence="14">Cytochrome b/b6 domain-containing protein</fullName>
    </submittedName>
</protein>
<keyword evidence="3" id="KW-0813">Transport</keyword>
<dbReference type="SUPFAM" id="SSF81342">
    <property type="entry name" value="Transmembrane di-heme cytochromes"/>
    <property type="match status" value="1"/>
</dbReference>
<dbReference type="GO" id="GO:0005886">
    <property type="term" value="C:plasma membrane"/>
    <property type="evidence" value="ECO:0007669"/>
    <property type="project" value="UniProtKB-SubCell"/>
</dbReference>
<keyword evidence="7" id="KW-0479">Metal-binding</keyword>